<evidence type="ECO:0000313" key="3">
    <source>
        <dbReference type="EMBL" id="UQC82555.1"/>
    </source>
</evidence>
<dbReference type="RefSeq" id="XP_049144178.1">
    <property type="nucleotide sequence ID" value="XM_049287035.1"/>
</dbReference>
<evidence type="ECO:0000256" key="2">
    <source>
        <dbReference type="SAM" id="Phobius"/>
    </source>
</evidence>
<dbReference type="Proteomes" id="UP000830671">
    <property type="component" value="Chromosome 4"/>
</dbReference>
<keyword evidence="2" id="KW-0472">Membrane</keyword>
<organism evidence="3 4">
    <name type="scientific">Colletotrichum lupini</name>
    <dbReference type="NCBI Taxonomy" id="145971"/>
    <lineage>
        <taxon>Eukaryota</taxon>
        <taxon>Fungi</taxon>
        <taxon>Dikarya</taxon>
        <taxon>Ascomycota</taxon>
        <taxon>Pezizomycotina</taxon>
        <taxon>Sordariomycetes</taxon>
        <taxon>Hypocreomycetidae</taxon>
        <taxon>Glomerellales</taxon>
        <taxon>Glomerellaceae</taxon>
        <taxon>Colletotrichum</taxon>
        <taxon>Colletotrichum acutatum species complex</taxon>
    </lineage>
</organism>
<keyword evidence="2" id="KW-1133">Transmembrane helix</keyword>
<feature type="transmembrane region" description="Helical" evidence="2">
    <location>
        <begin position="52"/>
        <end position="73"/>
    </location>
</feature>
<dbReference type="EMBL" id="CP019476">
    <property type="protein sequence ID" value="UQC82555.1"/>
    <property type="molecule type" value="Genomic_DNA"/>
</dbReference>
<reference evidence="3" key="1">
    <citation type="journal article" date="2021" name="Mol. Plant Microbe Interact.">
        <title>Complete Genome Sequence of the Plant-Pathogenic Fungus Colletotrichum lupini.</title>
        <authorList>
            <person name="Baroncelli R."/>
            <person name="Pensec F."/>
            <person name="Da Lio D."/>
            <person name="Boufleur T."/>
            <person name="Vicente I."/>
            <person name="Sarrocco S."/>
            <person name="Picot A."/>
            <person name="Baraldi E."/>
            <person name="Sukno S."/>
            <person name="Thon M."/>
            <person name="Le Floch G."/>
        </authorList>
    </citation>
    <scope>NUCLEOTIDE SEQUENCE</scope>
    <source>
        <strain evidence="3">IMI 504893</strain>
    </source>
</reference>
<gene>
    <name evidence="3" type="ORF">CLUP02_08044</name>
</gene>
<evidence type="ECO:0000313" key="4">
    <source>
        <dbReference type="Proteomes" id="UP000830671"/>
    </source>
</evidence>
<dbReference type="AlphaFoldDB" id="A0A9Q8ST20"/>
<keyword evidence="2" id="KW-0812">Transmembrane</keyword>
<feature type="compositionally biased region" description="Basic residues" evidence="1">
    <location>
        <begin position="21"/>
        <end position="30"/>
    </location>
</feature>
<accession>A0A9Q8ST20</accession>
<sequence>MPPSGLILGGASSGNIDPHRASFRRPTRKTTKNDTKHSPPPLQCIGPGLANIHSLAILSSFTCLLPFIICLYNEQRQFKTSETKMLKGVMNFFVLLRKLSLLLFWSIYS</sequence>
<keyword evidence="4" id="KW-1185">Reference proteome</keyword>
<protein>
    <submittedName>
        <fullName evidence="3">Uncharacterized protein</fullName>
    </submittedName>
</protein>
<name>A0A9Q8ST20_9PEZI</name>
<proteinExistence type="predicted"/>
<evidence type="ECO:0000256" key="1">
    <source>
        <dbReference type="SAM" id="MobiDB-lite"/>
    </source>
</evidence>
<dbReference type="GeneID" id="73342045"/>
<dbReference type="KEGG" id="clup:CLUP02_08044"/>
<feature type="transmembrane region" description="Helical" evidence="2">
    <location>
        <begin position="85"/>
        <end position="108"/>
    </location>
</feature>
<feature type="region of interest" description="Disordered" evidence="1">
    <location>
        <begin position="1"/>
        <end position="41"/>
    </location>
</feature>